<keyword evidence="3" id="KW-1185">Reference proteome</keyword>
<feature type="transmembrane region" description="Helical" evidence="1">
    <location>
        <begin position="57"/>
        <end position="79"/>
    </location>
</feature>
<evidence type="ECO:0000313" key="2">
    <source>
        <dbReference type="EMBL" id="QKH35509.1"/>
    </source>
</evidence>
<evidence type="ECO:0000256" key="1">
    <source>
        <dbReference type="SAM" id="Phobius"/>
    </source>
</evidence>
<keyword evidence="1" id="KW-1133">Transmembrane helix</keyword>
<organism evidence="2 3">
    <name type="scientific">Achromobacter pestifer</name>
    <dbReference type="NCBI Taxonomy" id="1353889"/>
    <lineage>
        <taxon>Bacteria</taxon>
        <taxon>Pseudomonadati</taxon>
        <taxon>Pseudomonadota</taxon>
        <taxon>Betaproteobacteria</taxon>
        <taxon>Burkholderiales</taxon>
        <taxon>Alcaligenaceae</taxon>
        <taxon>Achromobacter</taxon>
    </lineage>
</organism>
<dbReference type="RefSeq" id="WP_173144507.1">
    <property type="nucleotide sequence ID" value="NZ_CP053985.1"/>
</dbReference>
<dbReference type="AlphaFoldDB" id="A0A7D4DZU2"/>
<accession>A0A7D4DZU2</accession>
<evidence type="ECO:0000313" key="3">
    <source>
        <dbReference type="Proteomes" id="UP000500970"/>
    </source>
</evidence>
<protein>
    <submittedName>
        <fullName evidence="2">DUF2809 domain-containing protein</fullName>
    </submittedName>
</protein>
<name>A0A7D4DZU2_9BURK</name>
<sequence>MILTFNKRAFAALLAVTALEALIATLGAPYPLLRGFVGDVVAVGWAYLVYRSFIRADVLPLALAALFTGYAVELGQYLARHFGWRLEQPVLRVILGSVPDWWDMLAYTLGFVLVLALAAWNRRRRGAELRGA</sequence>
<proteinExistence type="predicted"/>
<dbReference type="Proteomes" id="UP000500970">
    <property type="component" value="Chromosome"/>
</dbReference>
<keyword evidence="1" id="KW-0472">Membrane</keyword>
<feature type="transmembrane region" description="Helical" evidence="1">
    <location>
        <begin position="101"/>
        <end position="120"/>
    </location>
</feature>
<dbReference type="Pfam" id="PF10990">
    <property type="entry name" value="DUF2809"/>
    <property type="match status" value="1"/>
</dbReference>
<dbReference type="KEGG" id="apes:FOC84_11370"/>
<dbReference type="InterPro" id="IPR021257">
    <property type="entry name" value="DUF2809"/>
</dbReference>
<dbReference type="EMBL" id="CP053985">
    <property type="protein sequence ID" value="QKH35509.1"/>
    <property type="molecule type" value="Genomic_DNA"/>
</dbReference>
<keyword evidence="1" id="KW-0812">Transmembrane</keyword>
<feature type="transmembrane region" description="Helical" evidence="1">
    <location>
        <begin position="31"/>
        <end position="50"/>
    </location>
</feature>
<reference evidence="2 3" key="1">
    <citation type="submission" date="2020-05" db="EMBL/GenBank/DDBJ databases">
        <title>FDA dAtabase for Regulatory Grade micrObial Sequences (FDA-ARGOS): Supporting development and validation of Infectious Disease Dx tests.</title>
        <authorList>
            <person name="Sproer C."/>
            <person name="Gronow S."/>
            <person name="Severitt S."/>
            <person name="Schroder I."/>
            <person name="Tallon L."/>
            <person name="Sadzewicz L."/>
            <person name="Zhao X."/>
            <person name="Vavikolanu K."/>
            <person name="Mehta A."/>
            <person name="Aluvathingal J."/>
            <person name="Nadendla S."/>
            <person name="Myers T."/>
            <person name="Yan Y."/>
            <person name="Sichtig H."/>
        </authorList>
    </citation>
    <scope>NUCLEOTIDE SEQUENCE [LARGE SCALE GENOMIC DNA]</scope>
    <source>
        <strain evidence="2 3">FDAARGOS_790</strain>
    </source>
</reference>
<gene>
    <name evidence="2" type="ORF">FOC84_11370</name>
</gene>